<evidence type="ECO:0000256" key="6">
    <source>
        <dbReference type="ARBA" id="ARBA00023077"/>
    </source>
</evidence>
<evidence type="ECO:0000259" key="13">
    <source>
        <dbReference type="Pfam" id="PF00593"/>
    </source>
</evidence>
<comment type="subcellular location">
    <subcellularLocation>
        <location evidence="1 10">Cell outer membrane</location>
        <topology evidence="1 10">Multi-pass membrane protein</topology>
    </subcellularLocation>
</comment>
<accession>A0ABW6A8J6</accession>
<keyword evidence="5 12" id="KW-0732">Signal</keyword>
<dbReference type="InterPro" id="IPR039426">
    <property type="entry name" value="TonB-dep_rcpt-like"/>
</dbReference>
<dbReference type="InterPro" id="IPR036942">
    <property type="entry name" value="Beta-barrel_TonB_sf"/>
</dbReference>
<dbReference type="Pfam" id="PF07715">
    <property type="entry name" value="Plug"/>
    <property type="match status" value="1"/>
</dbReference>
<dbReference type="Gene3D" id="2.170.130.10">
    <property type="entry name" value="TonB-dependent receptor, plug domain"/>
    <property type="match status" value="1"/>
</dbReference>
<evidence type="ECO:0000256" key="10">
    <source>
        <dbReference type="PROSITE-ProRule" id="PRU01360"/>
    </source>
</evidence>
<dbReference type="PROSITE" id="PS52016">
    <property type="entry name" value="TONB_DEPENDENT_REC_3"/>
    <property type="match status" value="1"/>
</dbReference>
<dbReference type="PANTHER" id="PTHR30069:SF29">
    <property type="entry name" value="HEMOGLOBIN AND HEMOGLOBIN-HAPTOGLOBIN-BINDING PROTEIN 1-RELATED"/>
    <property type="match status" value="1"/>
</dbReference>
<feature type="chain" id="PRO_5045183435" evidence="12">
    <location>
        <begin position="23"/>
        <end position="1030"/>
    </location>
</feature>
<evidence type="ECO:0000313" key="16">
    <source>
        <dbReference type="Proteomes" id="UP001597511"/>
    </source>
</evidence>
<dbReference type="InterPro" id="IPR037066">
    <property type="entry name" value="Plug_dom_sf"/>
</dbReference>
<protein>
    <submittedName>
        <fullName evidence="15">SusC/RagA family TonB-linked outer membrane protein</fullName>
    </submittedName>
</protein>
<dbReference type="SUPFAM" id="SSF49464">
    <property type="entry name" value="Carboxypeptidase regulatory domain-like"/>
    <property type="match status" value="1"/>
</dbReference>
<reference evidence="16" key="1">
    <citation type="journal article" date="2019" name="Int. J. Syst. Evol. Microbiol.">
        <title>The Global Catalogue of Microorganisms (GCM) 10K type strain sequencing project: providing services to taxonomists for standard genome sequencing and annotation.</title>
        <authorList>
            <consortium name="The Broad Institute Genomics Platform"/>
            <consortium name="The Broad Institute Genome Sequencing Center for Infectious Disease"/>
            <person name="Wu L."/>
            <person name="Ma J."/>
        </authorList>
    </citation>
    <scope>NUCLEOTIDE SEQUENCE [LARGE SCALE GENOMIC DNA]</scope>
    <source>
        <strain evidence="16">KCTC 23299</strain>
    </source>
</reference>
<dbReference type="Proteomes" id="UP001597511">
    <property type="component" value="Unassembled WGS sequence"/>
</dbReference>
<dbReference type="InterPro" id="IPR023996">
    <property type="entry name" value="TonB-dep_OMP_SusC/RagA"/>
</dbReference>
<evidence type="ECO:0000256" key="7">
    <source>
        <dbReference type="ARBA" id="ARBA00023136"/>
    </source>
</evidence>
<feature type="signal peptide" evidence="12">
    <location>
        <begin position="1"/>
        <end position="22"/>
    </location>
</feature>
<evidence type="ECO:0000256" key="3">
    <source>
        <dbReference type="ARBA" id="ARBA00022452"/>
    </source>
</evidence>
<gene>
    <name evidence="15" type="ORF">ACFS6H_13905</name>
</gene>
<evidence type="ECO:0000256" key="1">
    <source>
        <dbReference type="ARBA" id="ARBA00004571"/>
    </source>
</evidence>
<keyword evidence="7 10" id="KW-0472">Membrane</keyword>
<evidence type="ECO:0000256" key="4">
    <source>
        <dbReference type="ARBA" id="ARBA00022692"/>
    </source>
</evidence>
<keyword evidence="9 10" id="KW-0998">Cell outer membrane</keyword>
<dbReference type="RefSeq" id="WP_386099900.1">
    <property type="nucleotide sequence ID" value="NZ_JBHUOZ010000003.1"/>
</dbReference>
<evidence type="ECO:0000256" key="8">
    <source>
        <dbReference type="ARBA" id="ARBA00023170"/>
    </source>
</evidence>
<dbReference type="Pfam" id="PF00593">
    <property type="entry name" value="TonB_dep_Rec_b-barrel"/>
    <property type="match status" value="1"/>
</dbReference>
<name>A0ABW6A8J6_9BACT</name>
<evidence type="ECO:0000256" key="9">
    <source>
        <dbReference type="ARBA" id="ARBA00023237"/>
    </source>
</evidence>
<keyword evidence="4 10" id="KW-0812">Transmembrane</keyword>
<keyword evidence="16" id="KW-1185">Reference proteome</keyword>
<dbReference type="EMBL" id="JBHUOZ010000003">
    <property type="protein sequence ID" value="MFD2920815.1"/>
    <property type="molecule type" value="Genomic_DNA"/>
</dbReference>
<evidence type="ECO:0000256" key="11">
    <source>
        <dbReference type="RuleBase" id="RU003357"/>
    </source>
</evidence>
<comment type="similarity">
    <text evidence="10 11">Belongs to the TonB-dependent receptor family.</text>
</comment>
<dbReference type="Gene3D" id="2.40.170.20">
    <property type="entry name" value="TonB-dependent receptor, beta-barrel domain"/>
    <property type="match status" value="1"/>
</dbReference>
<dbReference type="InterPro" id="IPR023997">
    <property type="entry name" value="TonB-dep_OMP_SusC/RagA_CS"/>
</dbReference>
<organism evidence="15 16">
    <name type="scientific">Terrimonas rubra</name>
    <dbReference type="NCBI Taxonomy" id="1035890"/>
    <lineage>
        <taxon>Bacteria</taxon>
        <taxon>Pseudomonadati</taxon>
        <taxon>Bacteroidota</taxon>
        <taxon>Chitinophagia</taxon>
        <taxon>Chitinophagales</taxon>
        <taxon>Chitinophagaceae</taxon>
        <taxon>Terrimonas</taxon>
    </lineage>
</organism>
<feature type="domain" description="TonB-dependent receptor-like beta-barrel" evidence="13">
    <location>
        <begin position="462"/>
        <end position="985"/>
    </location>
</feature>
<dbReference type="InterPro" id="IPR000531">
    <property type="entry name" value="Beta-barrel_TonB"/>
</dbReference>
<keyword evidence="2 10" id="KW-0813">Transport</keyword>
<evidence type="ECO:0000256" key="2">
    <source>
        <dbReference type="ARBA" id="ARBA00022448"/>
    </source>
</evidence>
<evidence type="ECO:0000313" key="15">
    <source>
        <dbReference type="EMBL" id="MFD2920815.1"/>
    </source>
</evidence>
<evidence type="ECO:0000256" key="12">
    <source>
        <dbReference type="SAM" id="SignalP"/>
    </source>
</evidence>
<comment type="caution">
    <text evidence="15">The sequence shown here is derived from an EMBL/GenBank/DDBJ whole genome shotgun (WGS) entry which is preliminary data.</text>
</comment>
<dbReference type="Pfam" id="PF13715">
    <property type="entry name" value="CarbopepD_reg_2"/>
    <property type="match status" value="1"/>
</dbReference>
<dbReference type="Gene3D" id="2.60.40.1120">
    <property type="entry name" value="Carboxypeptidase-like, regulatory domain"/>
    <property type="match status" value="1"/>
</dbReference>
<keyword evidence="3 10" id="KW-1134">Transmembrane beta strand</keyword>
<evidence type="ECO:0000256" key="5">
    <source>
        <dbReference type="ARBA" id="ARBA00022729"/>
    </source>
</evidence>
<keyword evidence="8" id="KW-0675">Receptor</keyword>
<dbReference type="NCBIfam" id="TIGR04056">
    <property type="entry name" value="OMP_RagA_SusC"/>
    <property type="match status" value="1"/>
</dbReference>
<sequence length="1030" mass="112556">MKSKIVLSVWALLLLIINESWAQSVKITGKITSKATGEVLAGANVSVKGTTTNTITDERGNYSINASPGDVLIVSYADMITVEQTVTQGGSLDFILDRQQGNLDEVVVVGYGTQKRKTITGAVSSVKAGDLENMPVVRVENSLQGRISGVQVTANSGQPGDASKVRIRGTSSLTAGTDPIYVVDGVIIGGGIDFLNQSDIESIDVLKDAASAAIYGTQASNGVILVTTKKGRSGKVAVNYNGYLGTQAPWRKLKLLNATEYATLQNEALLNGGKPIRYSDPAALGEGTDWQAAIMNNNAFIQNHELSLSSSTEKSSYYTSFGYFDQDGIVATSNSFYKRFTARFNSTHKVNSRITFGNNIAYAFVRSRGVGTNSEWGTPLNRAINLDPLTPLVVTDPAMAGQAPYTNSPYVVRDGFGNPYGISTVVTSEILNPLAALQIDQGFGWSHKITGNIFGEVEIIKGLKFRSQVNGDLAFWGSEGFTPLYYLNTINKNEDLNSYTRSQSRGLFYIWDNTLTYDKKIGNHSINVLAGTSAQKNRGETISATKRGIPVNNIRDASMIFPVPVENQSSGGSEYLNTLASLFGRITYDYNQKYLLTLIYRRDGSSKFGPSYKFGHFPSVSAGWVVSEENFFQNVTPVNFLKLRASYGVNGNDRIRDFAYLSTVSGGRNYTINGQLINGVSPNALSNPDLRWEETAQTNIGLDATVFKNFSVSLDWFNKKTSGLLLQVDVPGYVGNVGPVQNIGTMENRGVELELGYRKRLGEVNLAVNGNISYLKNEVTFLTDNNLYLPNRQTFSPQGVEMARITVGHPIDYFFGFKTAGLFQNNKDVASHVNKDGGLLQPAARPGDIRFVDTNGDGVIDNNDRVQIGNPTPKWTYGFTLNLDYKNFDLVIFGQGIADADVFQAIRRFDLPNANYSTVALGRWTGEGSSNYFPRLVDGDPNNNFSRSSDFYIQDGSYFRIKTLQIGYTVPAHLIKGAGLNKLRFYIMSNNLLTLTKYNGYDPEIGSSNGIDRGIYPQARAFMGGINIGF</sequence>
<keyword evidence="6 11" id="KW-0798">TonB box</keyword>
<dbReference type="NCBIfam" id="TIGR04057">
    <property type="entry name" value="SusC_RagA_signa"/>
    <property type="match status" value="1"/>
</dbReference>
<proteinExistence type="inferred from homology"/>
<dbReference type="InterPro" id="IPR012910">
    <property type="entry name" value="Plug_dom"/>
</dbReference>
<dbReference type="PANTHER" id="PTHR30069">
    <property type="entry name" value="TONB-DEPENDENT OUTER MEMBRANE RECEPTOR"/>
    <property type="match status" value="1"/>
</dbReference>
<dbReference type="InterPro" id="IPR008969">
    <property type="entry name" value="CarboxyPept-like_regulatory"/>
</dbReference>
<dbReference type="SUPFAM" id="SSF56935">
    <property type="entry name" value="Porins"/>
    <property type="match status" value="1"/>
</dbReference>
<feature type="domain" description="TonB-dependent receptor plug" evidence="14">
    <location>
        <begin position="117"/>
        <end position="223"/>
    </location>
</feature>
<evidence type="ECO:0000259" key="14">
    <source>
        <dbReference type="Pfam" id="PF07715"/>
    </source>
</evidence>